<dbReference type="EMBL" id="JABFTP020000001">
    <property type="protein sequence ID" value="KAL3265428.1"/>
    <property type="molecule type" value="Genomic_DNA"/>
</dbReference>
<name>A0ABD2MGG3_9CUCU</name>
<sequence length="114" mass="12123">MPICRSCSMKLSNKSPGLICDGPCGQHYHANSRCEITKTQLPPIRGVPGVGWICVTCRNEAAMSVNPRRSIGPRQDDLVGVAGAGTPNVAPVDQGEVPANAFPDTSRYKPTEDC</sequence>
<dbReference type="AlphaFoldDB" id="A0ABD2MGG3"/>
<evidence type="ECO:0000313" key="3">
    <source>
        <dbReference type="Proteomes" id="UP001516400"/>
    </source>
</evidence>
<gene>
    <name evidence="2" type="ORF">HHI36_009632</name>
</gene>
<protein>
    <submittedName>
        <fullName evidence="2">Uncharacterized protein</fullName>
    </submittedName>
</protein>
<dbReference type="Gene3D" id="3.30.40.10">
    <property type="entry name" value="Zinc/RING finger domain, C3HC4 (zinc finger)"/>
    <property type="match status" value="1"/>
</dbReference>
<evidence type="ECO:0000256" key="1">
    <source>
        <dbReference type="SAM" id="MobiDB-lite"/>
    </source>
</evidence>
<dbReference type="InterPro" id="IPR013083">
    <property type="entry name" value="Znf_RING/FYVE/PHD"/>
</dbReference>
<reference evidence="2 3" key="1">
    <citation type="journal article" date="2021" name="BMC Biol.">
        <title>Horizontally acquired antibacterial genes associated with adaptive radiation of ladybird beetles.</title>
        <authorList>
            <person name="Li H.S."/>
            <person name="Tang X.F."/>
            <person name="Huang Y.H."/>
            <person name="Xu Z.Y."/>
            <person name="Chen M.L."/>
            <person name="Du X.Y."/>
            <person name="Qiu B.Y."/>
            <person name="Chen P.T."/>
            <person name="Zhang W."/>
            <person name="Slipinski A."/>
            <person name="Escalona H.E."/>
            <person name="Waterhouse R.M."/>
            <person name="Zwick A."/>
            <person name="Pang H."/>
        </authorList>
    </citation>
    <scope>NUCLEOTIDE SEQUENCE [LARGE SCALE GENOMIC DNA]</scope>
    <source>
        <strain evidence="2">SYSU2018</strain>
    </source>
</reference>
<comment type="caution">
    <text evidence="2">The sequence shown here is derived from an EMBL/GenBank/DDBJ whole genome shotgun (WGS) entry which is preliminary data.</text>
</comment>
<dbReference type="Proteomes" id="UP001516400">
    <property type="component" value="Unassembled WGS sequence"/>
</dbReference>
<evidence type="ECO:0000313" key="2">
    <source>
        <dbReference type="EMBL" id="KAL3265428.1"/>
    </source>
</evidence>
<accession>A0ABD2MGG3</accession>
<keyword evidence="3" id="KW-1185">Reference proteome</keyword>
<organism evidence="2 3">
    <name type="scientific">Cryptolaemus montrouzieri</name>
    <dbReference type="NCBI Taxonomy" id="559131"/>
    <lineage>
        <taxon>Eukaryota</taxon>
        <taxon>Metazoa</taxon>
        <taxon>Ecdysozoa</taxon>
        <taxon>Arthropoda</taxon>
        <taxon>Hexapoda</taxon>
        <taxon>Insecta</taxon>
        <taxon>Pterygota</taxon>
        <taxon>Neoptera</taxon>
        <taxon>Endopterygota</taxon>
        <taxon>Coleoptera</taxon>
        <taxon>Polyphaga</taxon>
        <taxon>Cucujiformia</taxon>
        <taxon>Coccinelloidea</taxon>
        <taxon>Coccinellidae</taxon>
        <taxon>Scymninae</taxon>
        <taxon>Scymnini</taxon>
        <taxon>Cryptolaemus</taxon>
    </lineage>
</organism>
<feature type="region of interest" description="Disordered" evidence="1">
    <location>
        <begin position="67"/>
        <end position="114"/>
    </location>
</feature>
<proteinExistence type="predicted"/>